<proteinExistence type="predicted"/>
<sequence>MNIVIRYINIKAITNTGSFNIGTTLNYVTKTSESEGDSGSPPSEPSPETPPQPDVPFDKPIRPDVPMDRPVRPDVPRV</sequence>
<name>A0A926RVG7_9BACL</name>
<dbReference type="EMBL" id="JACXAH010000038">
    <property type="protein sequence ID" value="MBD1373802.1"/>
    <property type="molecule type" value="Genomic_DNA"/>
</dbReference>
<reference evidence="2" key="1">
    <citation type="submission" date="2020-09" db="EMBL/GenBank/DDBJ databases">
        <title>A novel bacterium of genus Hazenella, isolated from South China Sea.</title>
        <authorList>
            <person name="Huang H."/>
            <person name="Mo K."/>
            <person name="Hu Y."/>
        </authorList>
    </citation>
    <scope>NUCLEOTIDE SEQUENCE</scope>
    <source>
        <strain evidence="2">IB182357</strain>
    </source>
</reference>
<gene>
    <name evidence="2" type="ORF">IC620_15770</name>
</gene>
<feature type="region of interest" description="Disordered" evidence="1">
    <location>
        <begin position="30"/>
        <end position="78"/>
    </location>
</feature>
<evidence type="ECO:0000256" key="1">
    <source>
        <dbReference type="SAM" id="MobiDB-lite"/>
    </source>
</evidence>
<evidence type="ECO:0000313" key="3">
    <source>
        <dbReference type="Proteomes" id="UP000661691"/>
    </source>
</evidence>
<feature type="compositionally biased region" description="Pro residues" evidence="1">
    <location>
        <begin position="42"/>
        <end position="54"/>
    </location>
</feature>
<comment type="caution">
    <text evidence="2">The sequence shown here is derived from an EMBL/GenBank/DDBJ whole genome shotgun (WGS) entry which is preliminary data.</text>
</comment>
<dbReference type="RefSeq" id="WP_191140714.1">
    <property type="nucleotide sequence ID" value="NZ_JACXAG020000008.1"/>
</dbReference>
<dbReference type="Proteomes" id="UP000661691">
    <property type="component" value="Unassembled WGS sequence"/>
</dbReference>
<dbReference type="AlphaFoldDB" id="A0A926RVG7"/>
<feature type="compositionally biased region" description="Basic and acidic residues" evidence="1">
    <location>
        <begin position="56"/>
        <end position="78"/>
    </location>
</feature>
<keyword evidence="3" id="KW-1185">Reference proteome</keyword>
<organism evidence="2 3">
    <name type="scientific">Polycladospora coralii</name>
    <dbReference type="NCBI Taxonomy" id="2771432"/>
    <lineage>
        <taxon>Bacteria</taxon>
        <taxon>Bacillati</taxon>
        <taxon>Bacillota</taxon>
        <taxon>Bacilli</taxon>
        <taxon>Bacillales</taxon>
        <taxon>Thermoactinomycetaceae</taxon>
        <taxon>Polycladospora</taxon>
    </lineage>
</organism>
<accession>A0A926RVG7</accession>
<evidence type="ECO:0000313" key="2">
    <source>
        <dbReference type="EMBL" id="MBD1373802.1"/>
    </source>
</evidence>
<protein>
    <submittedName>
        <fullName evidence="2">Uncharacterized protein</fullName>
    </submittedName>
</protein>